<name>A0A484L530_9ASTE</name>
<dbReference type="Proteomes" id="UP000595140">
    <property type="component" value="Unassembled WGS sequence"/>
</dbReference>
<evidence type="ECO:0000313" key="2">
    <source>
        <dbReference type="Proteomes" id="UP000595140"/>
    </source>
</evidence>
<reference evidence="1 2" key="1">
    <citation type="submission" date="2018-04" db="EMBL/GenBank/DDBJ databases">
        <authorList>
            <person name="Vogel A."/>
        </authorList>
    </citation>
    <scope>NUCLEOTIDE SEQUENCE [LARGE SCALE GENOMIC DNA]</scope>
</reference>
<accession>A0A484L530</accession>
<gene>
    <name evidence="1" type="ORF">CCAM_LOCUS13166</name>
</gene>
<proteinExistence type="predicted"/>
<protein>
    <submittedName>
        <fullName evidence="1">Uncharacterized protein</fullName>
    </submittedName>
</protein>
<sequence>MILSSNANGGQNHQNQIQRFFVPPRLHFSEGFTCCVWLFGSSHFGTSSETTFVLAWEVLLVCPFACL</sequence>
<dbReference type="EMBL" id="OOIL02001012">
    <property type="protein sequence ID" value="VFQ71390.1"/>
    <property type="molecule type" value="Genomic_DNA"/>
</dbReference>
<organism evidence="1 2">
    <name type="scientific">Cuscuta campestris</name>
    <dbReference type="NCBI Taxonomy" id="132261"/>
    <lineage>
        <taxon>Eukaryota</taxon>
        <taxon>Viridiplantae</taxon>
        <taxon>Streptophyta</taxon>
        <taxon>Embryophyta</taxon>
        <taxon>Tracheophyta</taxon>
        <taxon>Spermatophyta</taxon>
        <taxon>Magnoliopsida</taxon>
        <taxon>eudicotyledons</taxon>
        <taxon>Gunneridae</taxon>
        <taxon>Pentapetalae</taxon>
        <taxon>asterids</taxon>
        <taxon>lamiids</taxon>
        <taxon>Solanales</taxon>
        <taxon>Convolvulaceae</taxon>
        <taxon>Cuscuteae</taxon>
        <taxon>Cuscuta</taxon>
        <taxon>Cuscuta subgen. Grammica</taxon>
        <taxon>Cuscuta sect. Cleistogrammica</taxon>
    </lineage>
</organism>
<dbReference type="AlphaFoldDB" id="A0A484L530"/>
<evidence type="ECO:0000313" key="1">
    <source>
        <dbReference type="EMBL" id="VFQ71390.1"/>
    </source>
</evidence>
<keyword evidence="2" id="KW-1185">Reference proteome</keyword>